<evidence type="ECO:0000313" key="2">
    <source>
        <dbReference type="Proteomes" id="UP000270649"/>
    </source>
</evidence>
<organism evidence="1 2">
    <name type="scientific">Corynebacterium macginleyi</name>
    <dbReference type="NCBI Taxonomy" id="38290"/>
    <lineage>
        <taxon>Bacteria</taxon>
        <taxon>Bacillati</taxon>
        <taxon>Actinomycetota</taxon>
        <taxon>Actinomycetes</taxon>
        <taxon>Mycobacteriales</taxon>
        <taxon>Corynebacteriaceae</taxon>
        <taxon>Corynebacterium</taxon>
    </lineage>
</organism>
<dbReference type="AlphaFoldDB" id="A0A3M0GH12"/>
<proteinExistence type="predicted"/>
<name>A0A3M0GH12_9CORY</name>
<dbReference type="Proteomes" id="UP000270649">
    <property type="component" value="Unassembled WGS sequence"/>
</dbReference>
<comment type="caution">
    <text evidence="1">The sequence shown here is derived from an EMBL/GenBank/DDBJ whole genome shotgun (WGS) entry which is preliminary data.</text>
</comment>
<evidence type="ECO:0000313" key="1">
    <source>
        <dbReference type="EMBL" id="RMB60429.1"/>
    </source>
</evidence>
<accession>A0A3M0GH12</accession>
<protein>
    <submittedName>
        <fullName evidence="1">Uncharacterized protein</fullName>
    </submittedName>
</protein>
<dbReference type="EMBL" id="REGC01000007">
    <property type="protein sequence ID" value="RMB60429.1"/>
    <property type="molecule type" value="Genomic_DNA"/>
</dbReference>
<reference evidence="1 2" key="1">
    <citation type="submission" date="2018-10" db="EMBL/GenBank/DDBJ databases">
        <title>Corynebacterium macginleyi genome sequencing and assembly of the type strain and two clinical samples.</title>
        <authorList>
            <person name="Bernier A.-M."/>
            <person name="Bernard K."/>
        </authorList>
    </citation>
    <scope>NUCLEOTIDE SEQUENCE [LARGE SCALE GENOMIC DNA]</scope>
    <source>
        <strain evidence="1 2">NML 120205</strain>
    </source>
</reference>
<sequence length="70" mass="7462">MDAVFLGEFQPRKSRTECRSANSTAVVATDKTDGVVIHAVREAGILVAGGRRNLTPHSALDIGKNELTVI</sequence>
<gene>
    <name evidence="1" type="ORF">D9543_07000</name>
</gene>